<dbReference type="Pfam" id="PF00083">
    <property type="entry name" value="Sugar_tr"/>
    <property type="match status" value="1"/>
</dbReference>
<feature type="transmembrane region" description="Helical" evidence="7">
    <location>
        <begin position="64"/>
        <end position="86"/>
    </location>
</feature>
<reference evidence="9 10" key="1">
    <citation type="journal article" date="2011" name="Genome Biol.">
        <title>Comparative genome sequence analysis underscores mycoparasitism as the ancestral life style of Trichoderma.</title>
        <authorList>
            <person name="Kubicek C.P."/>
            <person name="Herrera-Estrella A."/>
            <person name="Seidl-Seiboth V."/>
            <person name="Martinez D.A."/>
            <person name="Druzhinina I.S."/>
            <person name="Thon M."/>
            <person name="Zeilinger S."/>
            <person name="Casas-Flores S."/>
            <person name="Horwitz B.A."/>
            <person name="Mukherjee P.K."/>
            <person name="Mukherjee M."/>
            <person name="Kredics L."/>
            <person name="Alcaraz L.D."/>
            <person name="Aerts A."/>
            <person name="Antal Z."/>
            <person name="Atanasova L."/>
            <person name="Cervantes-Badillo M.G."/>
            <person name="Challacombe J."/>
            <person name="Chertkov O."/>
            <person name="McCluskey K."/>
            <person name="Coulpier F."/>
            <person name="Deshpande N."/>
            <person name="von Doehren H."/>
            <person name="Ebbole D.J."/>
            <person name="Esquivel-Naranjo E.U."/>
            <person name="Fekete E."/>
            <person name="Flipphi M."/>
            <person name="Glaser F."/>
            <person name="Gomez-Rodriguez E.Y."/>
            <person name="Gruber S."/>
            <person name="Han C."/>
            <person name="Henrissat B."/>
            <person name="Hermosa R."/>
            <person name="Hernandez-Onate M."/>
            <person name="Karaffa L."/>
            <person name="Kosti I."/>
            <person name="Le Crom S."/>
            <person name="Lindquist E."/>
            <person name="Lucas S."/>
            <person name="Luebeck M."/>
            <person name="Luebeck P.S."/>
            <person name="Margeot A."/>
            <person name="Metz B."/>
            <person name="Misra M."/>
            <person name="Nevalainen H."/>
            <person name="Omann M."/>
            <person name="Packer N."/>
            <person name="Perrone G."/>
            <person name="Uresti-Rivera E.E."/>
            <person name="Salamov A."/>
            <person name="Schmoll M."/>
            <person name="Seiboth B."/>
            <person name="Shapiro H."/>
            <person name="Sukno S."/>
            <person name="Tamayo-Ramos J.A."/>
            <person name="Tisch D."/>
            <person name="Wiest A."/>
            <person name="Wilkinson H.H."/>
            <person name="Zhang M."/>
            <person name="Coutinho P.M."/>
            <person name="Kenerley C.M."/>
            <person name="Monte E."/>
            <person name="Baker S.E."/>
            <person name="Grigoriev I.V."/>
        </authorList>
    </citation>
    <scope>NUCLEOTIDE SEQUENCE [LARGE SCALE GENOMIC DNA]</scope>
    <source>
        <strain evidence="10">Gv29-8 / FGSC 10586</strain>
    </source>
</reference>
<sequence>GGLLIGLNLSSMSGFLDVMAYSPTFAILLRWEREIVTAAMPIASILGALVSWRLMDDLKPPRTMLCASVFWLIGSCLMAVAPGLAVLSIGRVLAGLAAGILSVAAPAYMVEIAPRENRGAYMSLLYLFIAAGIFLQNVNQYVAAKLSWSMLDMTEPIPREDLMSALRVSFIFQLIPGSIFTGFTFLLPQSPYYLASQGHWAQSHAFMAELQKKRMNDPRLRAQYELMREDIRDQRQKGQPRLRMLLRVSEFRRLVTGLFMQMWNQACGMHIMLHHTVFVVTAAGVRHPNLVIFVLYLLNVVATCVLGSRLMDKWGRRVTLLIGSLTMASLEFIGSSIYGWFPWVIENRGASTAVVVFACFYIIAYAASWGPVSWTYTAEIFPNHLRTRGIALCSICYWIYNVALTFTELSLRSNSSQTYFILVVMNMVAFFHVAAAFRETQGGPPEEMDDIFSSSSYAWQRQPRGVKLQALISQFEGMEATNGPTWLQPGYELQDRLATTDA</sequence>
<feature type="transmembrane region" description="Helical" evidence="7">
    <location>
        <begin position="92"/>
        <end position="112"/>
    </location>
</feature>
<dbReference type="HOGENOM" id="CLU_001265_30_12_1"/>
<dbReference type="EMBL" id="ABDF02000005">
    <property type="protein sequence ID" value="EHK23371.1"/>
    <property type="molecule type" value="Genomic_DNA"/>
</dbReference>
<dbReference type="PROSITE" id="PS00217">
    <property type="entry name" value="SUGAR_TRANSPORT_2"/>
    <property type="match status" value="1"/>
</dbReference>
<dbReference type="GeneID" id="25793601"/>
<evidence type="ECO:0000256" key="3">
    <source>
        <dbReference type="ARBA" id="ARBA00022448"/>
    </source>
</evidence>
<feature type="transmembrane region" description="Helical" evidence="7">
    <location>
        <begin position="389"/>
        <end position="407"/>
    </location>
</feature>
<dbReference type="PRINTS" id="PR00171">
    <property type="entry name" value="SUGRTRNSPORT"/>
</dbReference>
<organism evidence="9 10">
    <name type="scientific">Hypocrea virens (strain Gv29-8 / FGSC 10586)</name>
    <name type="common">Gliocladium virens</name>
    <name type="synonym">Trichoderma virens</name>
    <dbReference type="NCBI Taxonomy" id="413071"/>
    <lineage>
        <taxon>Eukaryota</taxon>
        <taxon>Fungi</taxon>
        <taxon>Dikarya</taxon>
        <taxon>Ascomycota</taxon>
        <taxon>Pezizomycotina</taxon>
        <taxon>Sordariomycetes</taxon>
        <taxon>Hypocreomycetidae</taxon>
        <taxon>Hypocreales</taxon>
        <taxon>Hypocreaceae</taxon>
        <taxon>Trichoderma</taxon>
    </lineage>
</organism>
<dbReference type="PANTHER" id="PTHR48022:SF35">
    <property type="entry name" value="MAJOR FACILITATOR SUPERFAMILY (MFS) PROFILE DOMAIN-CONTAINING PROTEIN"/>
    <property type="match status" value="1"/>
</dbReference>
<dbReference type="InterPro" id="IPR050360">
    <property type="entry name" value="MFS_Sugar_Transporters"/>
</dbReference>
<protein>
    <recommendedName>
        <fullName evidence="8">Major facilitator superfamily (MFS) profile domain-containing protein</fullName>
    </recommendedName>
</protein>
<keyword evidence="6 7" id="KW-0472">Membrane</keyword>
<dbReference type="InterPro" id="IPR020846">
    <property type="entry name" value="MFS_dom"/>
</dbReference>
<evidence type="ECO:0000256" key="7">
    <source>
        <dbReference type="SAM" id="Phobius"/>
    </source>
</evidence>
<dbReference type="eggNOG" id="KOG0254">
    <property type="taxonomic scope" value="Eukaryota"/>
</dbReference>
<feature type="transmembrane region" description="Helical" evidence="7">
    <location>
        <begin position="320"/>
        <end position="341"/>
    </location>
</feature>
<dbReference type="AlphaFoldDB" id="G9MNB5"/>
<feature type="domain" description="Major facilitator superfamily (MFS) profile" evidence="8">
    <location>
        <begin position="1"/>
        <end position="441"/>
    </location>
</feature>
<feature type="transmembrane region" description="Helical" evidence="7">
    <location>
        <begin position="164"/>
        <end position="187"/>
    </location>
</feature>
<evidence type="ECO:0000256" key="1">
    <source>
        <dbReference type="ARBA" id="ARBA00004141"/>
    </source>
</evidence>
<dbReference type="PROSITE" id="PS00216">
    <property type="entry name" value="SUGAR_TRANSPORT_1"/>
    <property type="match status" value="1"/>
</dbReference>
<dbReference type="PROSITE" id="PS50850">
    <property type="entry name" value="MFS"/>
    <property type="match status" value="1"/>
</dbReference>
<evidence type="ECO:0000256" key="2">
    <source>
        <dbReference type="ARBA" id="ARBA00010992"/>
    </source>
</evidence>
<evidence type="ECO:0000256" key="5">
    <source>
        <dbReference type="ARBA" id="ARBA00022989"/>
    </source>
</evidence>
<evidence type="ECO:0000313" key="9">
    <source>
        <dbReference type="EMBL" id="EHK23371.1"/>
    </source>
</evidence>
<dbReference type="InterPro" id="IPR005829">
    <property type="entry name" value="Sugar_transporter_CS"/>
</dbReference>
<comment type="similarity">
    <text evidence="2">Belongs to the major facilitator superfamily. Sugar transporter (TC 2.A.1.1) family.</text>
</comment>
<dbReference type="VEuPathDB" id="FungiDB:TRIVIDRAFT_37076"/>
<feature type="transmembrane region" description="Helical" evidence="7">
    <location>
        <begin position="290"/>
        <end position="308"/>
    </location>
</feature>
<evidence type="ECO:0000313" key="10">
    <source>
        <dbReference type="Proteomes" id="UP000007115"/>
    </source>
</evidence>
<dbReference type="InterPro" id="IPR036259">
    <property type="entry name" value="MFS_trans_sf"/>
</dbReference>
<proteinExistence type="inferred from homology"/>
<dbReference type="SUPFAM" id="SSF103473">
    <property type="entry name" value="MFS general substrate transporter"/>
    <property type="match status" value="1"/>
</dbReference>
<feature type="transmembrane region" description="Helical" evidence="7">
    <location>
        <begin position="419"/>
        <end position="437"/>
    </location>
</feature>
<keyword evidence="3" id="KW-0813">Transport</keyword>
<feature type="transmembrane region" description="Helical" evidence="7">
    <location>
        <begin position="353"/>
        <end position="377"/>
    </location>
</feature>
<feature type="transmembrane region" description="Helical" evidence="7">
    <location>
        <begin position="124"/>
        <end position="144"/>
    </location>
</feature>
<name>G9MNB5_HYPVG</name>
<feature type="non-terminal residue" evidence="9">
    <location>
        <position position="1"/>
    </location>
</feature>
<dbReference type="GO" id="GO:0016020">
    <property type="term" value="C:membrane"/>
    <property type="evidence" value="ECO:0007669"/>
    <property type="project" value="UniProtKB-SubCell"/>
</dbReference>
<dbReference type="InterPro" id="IPR003663">
    <property type="entry name" value="Sugar/inositol_transpt"/>
</dbReference>
<comment type="caution">
    <text evidence="9">The sequence shown here is derived from an EMBL/GenBank/DDBJ whole genome shotgun (WGS) entry which is preliminary data.</text>
</comment>
<evidence type="ECO:0000256" key="6">
    <source>
        <dbReference type="ARBA" id="ARBA00023136"/>
    </source>
</evidence>
<dbReference type="RefSeq" id="XP_013957602.1">
    <property type="nucleotide sequence ID" value="XM_014102127.1"/>
</dbReference>
<accession>G9MNB5</accession>
<comment type="subcellular location">
    <subcellularLocation>
        <location evidence="1">Membrane</location>
        <topology evidence="1">Multi-pass membrane protein</topology>
    </subcellularLocation>
</comment>
<dbReference type="InterPro" id="IPR005828">
    <property type="entry name" value="MFS_sugar_transport-like"/>
</dbReference>
<dbReference type="Gene3D" id="1.20.1250.20">
    <property type="entry name" value="MFS general substrate transporter like domains"/>
    <property type="match status" value="1"/>
</dbReference>
<feature type="transmembrane region" description="Helical" evidence="7">
    <location>
        <begin position="262"/>
        <end position="284"/>
    </location>
</feature>
<dbReference type="InParanoid" id="G9MNB5"/>
<dbReference type="GO" id="GO:0005351">
    <property type="term" value="F:carbohydrate:proton symporter activity"/>
    <property type="evidence" value="ECO:0007669"/>
    <property type="project" value="TreeGrafter"/>
</dbReference>
<keyword evidence="10" id="KW-1185">Reference proteome</keyword>
<dbReference type="OMA" id="WEREIVT"/>
<dbReference type="Proteomes" id="UP000007115">
    <property type="component" value="Unassembled WGS sequence"/>
</dbReference>
<feature type="transmembrane region" description="Helical" evidence="7">
    <location>
        <begin position="35"/>
        <end position="52"/>
    </location>
</feature>
<gene>
    <name evidence="9" type="ORF">TRIVIDRAFT_37076</name>
</gene>
<keyword evidence="4 7" id="KW-0812">Transmembrane</keyword>
<dbReference type="OrthoDB" id="6612291at2759"/>
<evidence type="ECO:0000259" key="8">
    <source>
        <dbReference type="PROSITE" id="PS50850"/>
    </source>
</evidence>
<keyword evidence="5 7" id="KW-1133">Transmembrane helix</keyword>
<dbReference type="PANTHER" id="PTHR48022">
    <property type="entry name" value="PLASTIDIC GLUCOSE TRANSPORTER 4"/>
    <property type="match status" value="1"/>
</dbReference>
<evidence type="ECO:0000256" key="4">
    <source>
        <dbReference type="ARBA" id="ARBA00022692"/>
    </source>
</evidence>